<dbReference type="Proteomes" id="UP000190961">
    <property type="component" value="Unassembled WGS sequence"/>
</dbReference>
<dbReference type="SUPFAM" id="SSF57783">
    <property type="entry name" value="Zinc beta-ribbon"/>
    <property type="match status" value="1"/>
</dbReference>
<dbReference type="InterPro" id="IPR002694">
    <property type="entry name" value="Znf_CHC2"/>
</dbReference>
<dbReference type="CDD" id="cd01029">
    <property type="entry name" value="TOPRIM_primases"/>
    <property type="match status" value="1"/>
</dbReference>
<sequence length="301" mass="34718">MNHKLSFTQAKQIAIVDYLAGLGFDAAKVRGDDHWYHSPFRDERTPSFKVNRKRNVWYDHGTGEGGTILDLGAKLNQCTLSEFLEKLSAENYDFSFHRQPNTHKPENRLEVLAVNEISSPDLLYYLRTRGISKNLVRTYCKEVDFRIGERGYKAIGFPNQSNAYELRNSWFKGSSSPKDISLINNNSCSISVLEGFIDFLSLMQLDHKETRDLIHGNDFLILNSLSLLGRSIPLLQSYKTVNIFLDNDLAAKEAKHHLSGIHFYDASLLYNDFKDLNEYLIAMQKLKEDQIPQMKSKRMRR</sequence>
<dbReference type="GO" id="GO:0006260">
    <property type="term" value="P:DNA replication"/>
    <property type="evidence" value="ECO:0007669"/>
    <property type="project" value="InterPro"/>
</dbReference>
<feature type="domain" description="Zinc finger CHC2-type" evidence="1">
    <location>
        <begin position="28"/>
        <end position="89"/>
    </location>
</feature>
<dbReference type="InterPro" id="IPR034154">
    <property type="entry name" value="TOPRIM_DnaG/twinkle"/>
</dbReference>
<dbReference type="Pfam" id="PF13155">
    <property type="entry name" value="Toprim_2"/>
    <property type="match status" value="1"/>
</dbReference>
<dbReference type="STRING" id="688867.SAMN05660236_0724"/>
<name>A0A1T5J466_9BACT</name>
<dbReference type="EMBL" id="FUZU01000001">
    <property type="protein sequence ID" value="SKC46072.1"/>
    <property type="molecule type" value="Genomic_DNA"/>
</dbReference>
<organism evidence="2 3">
    <name type="scientific">Ohtaekwangia koreensis</name>
    <dbReference type="NCBI Taxonomy" id="688867"/>
    <lineage>
        <taxon>Bacteria</taxon>
        <taxon>Pseudomonadati</taxon>
        <taxon>Bacteroidota</taxon>
        <taxon>Cytophagia</taxon>
        <taxon>Cytophagales</taxon>
        <taxon>Fulvivirgaceae</taxon>
        <taxon>Ohtaekwangia</taxon>
    </lineage>
</organism>
<dbReference type="Gene3D" id="3.90.580.10">
    <property type="entry name" value="Zinc finger, CHC2-type domain"/>
    <property type="match status" value="1"/>
</dbReference>
<protein>
    <submittedName>
        <fullName evidence="2">CHC2 zinc finger</fullName>
    </submittedName>
</protein>
<dbReference type="InterPro" id="IPR036977">
    <property type="entry name" value="DNA_primase_Znf_CHC2"/>
</dbReference>
<dbReference type="AlphaFoldDB" id="A0A1T5J466"/>
<evidence type="ECO:0000313" key="3">
    <source>
        <dbReference type="Proteomes" id="UP000190961"/>
    </source>
</evidence>
<proteinExistence type="predicted"/>
<dbReference type="GO" id="GO:0003677">
    <property type="term" value="F:DNA binding"/>
    <property type="evidence" value="ECO:0007669"/>
    <property type="project" value="InterPro"/>
</dbReference>
<reference evidence="2 3" key="1">
    <citation type="submission" date="2017-02" db="EMBL/GenBank/DDBJ databases">
        <authorList>
            <person name="Peterson S.W."/>
        </authorList>
    </citation>
    <scope>NUCLEOTIDE SEQUENCE [LARGE SCALE GENOMIC DNA]</scope>
    <source>
        <strain evidence="2 3">DSM 25262</strain>
    </source>
</reference>
<evidence type="ECO:0000313" key="2">
    <source>
        <dbReference type="EMBL" id="SKC46072.1"/>
    </source>
</evidence>
<gene>
    <name evidence="2" type="ORF">SAMN05660236_0724</name>
</gene>
<dbReference type="Gene3D" id="3.40.1360.10">
    <property type="match status" value="1"/>
</dbReference>
<dbReference type="Pfam" id="PF01807">
    <property type="entry name" value="Zn_ribbon_DnaG"/>
    <property type="match status" value="1"/>
</dbReference>
<keyword evidence="3" id="KW-1185">Reference proteome</keyword>
<dbReference type="GO" id="GO:0008270">
    <property type="term" value="F:zinc ion binding"/>
    <property type="evidence" value="ECO:0007669"/>
    <property type="project" value="InterPro"/>
</dbReference>
<evidence type="ECO:0000259" key="1">
    <source>
        <dbReference type="Pfam" id="PF01807"/>
    </source>
</evidence>
<dbReference type="GO" id="GO:0003899">
    <property type="term" value="F:DNA-directed RNA polymerase activity"/>
    <property type="evidence" value="ECO:0007669"/>
    <property type="project" value="InterPro"/>
</dbReference>
<accession>A0A1T5J466</accession>